<dbReference type="CDD" id="cd00865">
    <property type="entry name" value="PEBP_bact_arch"/>
    <property type="match status" value="1"/>
</dbReference>
<dbReference type="AlphaFoldDB" id="A0A1H5M1P9"/>
<dbReference type="PANTHER" id="PTHR30289">
    <property type="entry name" value="UNCHARACTERIZED PROTEIN YBCL-RELATED"/>
    <property type="match status" value="1"/>
</dbReference>
<dbReference type="InterPro" id="IPR036610">
    <property type="entry name" value="PEBP-like_sf"/>
</dbReference>
<dbReference type="RefSeq" id="WP_093112821.1">
    <property type="nucleotide sequence ID" value="NZ_FNGG01000002.1"/>
</dbReference>
<protein>
    <submittedName>
        <fullName evidence="1">Phospholipid-binding protein, PBP family</fullName>
    </submittedName>
</protein>
<dbReference type="InterPro" id="IPR008914">
    <property type="entry name" value="PEBP"/>
</dbReference>
<evidence type="ECO:0000313" key="2">
    <source>
        <dbReference type="Proteomes" id="UP000199448"/>
    </source>
</evidence>
<dbReference type="Proteomes" id="UP000199448">
    <property type="component" value="Unassembled WGS sequence"/>
</dbReference>
<proteinExistence type="predicted"/>
<dbReference type="EMBL" id="FNUG01000002">
    <property type="protein sequence ID" value="SEE83275.1"/>
    <property type="molecule type" value="Genomic_DNA"/>
</dbReference>
<dbReference type="SUPFAM" id="SSF49777">
    <property type="entry name" value="PEBP-like"/>
    <property type="match status" value="1"/>
</dbReference>
<accession>A0A1H5M1P9</accession>
<sequence>MVATINLSSKVFSAGDEIPSRYTCDGEDVNPPLTIGKLPDKTQSLTLIVEDPDAPMGTWDHWLVWNIPPAGEIQEDSIPGTEGKNSFHKHHYGGPCPPSGTHRYFFKIYALDSRLDLGADTEKEALEKAMTGKILGRGEIMCLYSKK</sequence>
<dbReference type="NCBIfam" id="TIGR00481">
    <property type="entry name" value="YbhB/YbcL family Raf kinase inhibitor-like protein"/>
    <property type="match status" value="1"/>
</dbReference>
<dbReference type="Pfam" id="PF01161">
    <property type="entry name" value="PBP"/>
    <property type="match status" value="1"/>
</dbReference>
<organism evidence="1 2">
    <name type="scientific">Salinimicrobium catena</name>
    <dbReference type="NCBI Taxonomy" id="390640"/>
    <lineage>
        <taxon>Bacteria</taxon>
        <taxon>Pseudomonadati</taxon>
        <taxon>Bacteroidota</taxon>
        <taxon>Flavobacteriia</taxon>
        <taxon>Flavobacteriales</taxon>
        <taxon>Flavobacteriaceae</taxon>
        <taxon>Salinimicrobium</taxon>
    </lineage>
</organism>
<dbReference type="STRING" id="390640.SAMN04488034_102520"/>
<evidence type="ECO:0000313" key="1">
    <source>
        <dbReference type="EMBL" id="SEE83275.1"/>
    </source>
</evidence>
<name>A0A1H5M1P9_9FLAO</name>
<reference evidence="1 2" key="1">
    <citation type="submission" date="2016-10" db="EMBL/GenBank/DDBJ databases">
        <authorList>
            <person name="de Groot N.N."/>
        </authorList>
    </citation>
    <scope>NUCLEOTIDE SEQUENCE [LARGE SCALE GENOMIC DNA]</scope>
    <source>
        <strain evidence="1 2">DSM 23553</strain>
    </source>
</reference>
<dbReference type="Gene3D" id="3.90.280.10">
    <property type="entry name" value="PEBP-like"/>
    <property type="match status" value="1"/>
</dbReference>
<gene>
    <name evidence="1" type="ORF">SAMN04488034_102520</name>
</gene>
<dbReference type="PANTHER" id="PTHR30289:SF1">
    <property type="entry name" value="PEBP (PHOSPHATIDYLETHANOLAMINE-BINDING PROTEIN) FAMILY PROTEIN"/>
    <property type="match status" value="1"/>
</dbReference>
<dbReference type="InterPro" id="IPR005247">
    <property type="entry name" value="YbhB_YbcL/LppC-like"/>
</dbReference>
<keyword evidence="2" id="KW-1185">Reference proteome</keyword>
<dbReference type="OrthoDB" id="9797506at2"/>